<dbReference type="Gene3D" id="2.30.30.40">
    <property type="entry name" value="SH3 Domains"/>
    <property type="match status" value="1"/>
</dbReference>
<evidence type="ECO:0000313" key="5">
    <source>
        <dbReference type="Proteomes" id="UP001328733"/>
    </source>
</evidence>
<feature type="domain" description="SH3b" evidence="3">
    <location>
        <begin position="52"/>
        <end position="104"/>
    </location>
</feature>
<dbReference type="RefSeq" id="WP_332864160.1">
    <property type="nucleotide sequence ID" value="NZ_JBAFSM010000009.1"/>
</dbReference>
<gene>
    <name evidence="4" type="ORF">V0288_06150</name>
</gene>
<reference evidence="4 5" key="1">
    <citation type="submission" date="2024-01" db="EMBL/GenBank/DDBJ databases">
        <title>Genomic insights into the taxonomy and metabolism of the cyanobacterium Pannus brasiliensis CCIBt3594.</title>
        <authorList>
            <person name="Machado M."/>
            <person name="Botero N.B."/>
            <person name="Andreote A.P.D."/>
            <person name="Feitosa A.M.T."/>
            <person name="Popin R."/>
            <person name="Sivonen K."/>
            <person name="Fiore M.F."/>
        </authorList>
    </citation>
    <scope>NUCLEOTIDE SEQUENCE [LARGE SCALE GENOMIC DNA]</scope>
    <source>
        <strain evidence="4 5">CCIBt3594</strain>
    </source>
</reference>
<proteinExistence type="predicted"/>
<dbReference type="AlphaFoldDB" id="A0AAW9QG04"/>
<evidence type="ECO:0000259" key="3">
    <source>
        <dbReference type="Pfam" id="PF08239"/>
    </source>
</evidence>
<keyword evidence="5" id="KW-1185">Reference proteome</keyword>
<comment type="caution">
    <text evidence="4">The sequence shown here is derived from an EMBL/GenBank/DDBJ whole genome shotgun (WGS) entry which is preliminary data.</text>
</comment>
<evidence type="ECO:0000313" key="4">
    <source>
        <dbReference type="EMBL" id="MEG3436697.1"/>
    </source>
</evidence>
<feature type="chain" id="PRO_5043667715" evidence="2">
    <location>
        <begin position="24"/>
        <end position="145"/>
    </location>
</feature>
<organism evidence="4 5">
    <name type="scientific">Pannus brasiliensis CCIBt3594</name>
    <dbReference type="NCBI Taxonomy" id="1427578"/>
    <lineage>
        <taxon>Bacteria</taxon>
        <taxon>Bacillati</taxon>
        <taxon>Cyanobacteriota</taxon>
        <taxon>Cyanophyceae</taxon>
        <taxon>Oscillatoriophycideae</taxon>
        <taxon>Chroococcales</taxon>
        <taxon>Microcystaceae</taxon>
        <taxon>Pannus</taxon>
    </lineage>
</organism>
<feature type="region of interest" description="Disordered" evidence="1">
    <location>
        <begin position="109"/>
        <end position="145"/>
    </location>
</feature>
<feature type="signal peptide" evidence="2">
    <location>
        <begin position="1"/>
        <end position="23"/>
    </location>
</feature>
<name>A0AAW9QG04_9CHRO</name>
<sequence length="145" mass="16187">MLKRALGLLLALTIALWGGTALAAGNQSNQGIDRPATLTADSPNFEISVYPKPDTKLDRLGYGLSGDGVTILEQMGVNRGFSWYRVRFDNTAKTEGWIQGQYLTFLNTDNTAPDKDTGKNRYLGNRSRQVNPQGNQRQYNNYQQR</sequence>
<dbReference type="InterPro" id="IPR003646">
    <property type="entry name" value="SH3-like_bac-type"/>
</dbReference>
<feature type="compositionally biased region" description="Low complexity" evidence="1">
    <location>
        <begin position="135"/>
        <end position="145"/>
    </location>
</feature>
<evidence type="ECO:0000256" key="1">
    <source>
        <dbReference type="SAM" id="MobiDB-lite"/>
    </source>
</evidence>
<protein>
    <submittedName>
        <fullName evidence="4">SH3 domain-containing protein</fullName>
    </submittedName>
</protein>
<keyword evidence="2" id="KW-0732">Signal</keyword>
<accession>A0AAW9QG04</accession>
<evidence type="ECO:0000256" key="2">
    <source>
        <dbReference type="SAM" id="SignalP"/>
    </source>
</evidence>
<dbReference type="Proteomes" id="UP001328733">
    <property type="component" value="Unassembled WGS sequence"/>
</dbReference>
<dbReference type="Pfam" id="PF08239">
    <property type="entry name" value="SH3_3"/>
    <property type="match status" value="1"/>
</dbReference>
<dbReference type="EMBL" id="JBAFSM010000009">
    <property type="protein sequence ID" value="MEG3436697.1"/>
    <property type="molecule type" value="Genomic_DNA"/>
</dbReference>